<evidence type="ECO:0000313" key="6">
    <source>
        <dbReference type="Proteomes" id="UP000660262"/>
    </source>
</evidence>
<evidence type="ECO:0000256" key="3">
    <source>
        <dbReference type="PROSITE-ProRule" id="PRU00221"/>
    </source>
</evidence>
<dbReference type="Proteomes" id="UP000660262">
    <property type="component" value="Unassembled WGS sequence"/>
</dbReference>
<keyword evidence="2" id="KW-0677">Repeat</keyword>
<dbReference type="PRINTS" id="PR00320">
    <property type="entry name" value="GPROTEINBRPT"/>
</dbReference>
<feature type="repeat" description="WD" evidence="3">
    <location>
        <begin position="240"/>
        <end position="281"/>
    </location>
</feature>
<organism evidence="5 6">
    <name type="scientific">Pycnococcus provasolii</name>
    <dbReference type="NCBI Taxonomy" id="41880"/>
    <lineage>
        <taxon>Eukaryota</taxon>
        <taxon>Viridiplantae</taxon>
        <taxon>Chlorophyta</taxon>
        <taxon>Pseudoscourfieldiophyceae</taxon>
        <taxon>Pseudoscourfieldiales</taxon>
        <taxon>Pycnococcaceae</taxon>
        <taxon>Pycnococcus</taxon>
    </lineage>
</organism>
<dbReference type="CDD" id="cd00200">
    <property type="entry name" value="WD40"/>
    <property type="match status" value="1"/>
</dbReference>
<evidence type="ECO:0000256" key="1">
    <source>
        <dbReference type="ARBA" id="ARBA00022574"/>
    </source>
</evidence>
<dbReference type="AlphaFoldDB" id="A0A830H9P6"/>
<dbReference type="InterPro" id="IPR019775">
    <property type="entry name" value="WD40_repeat_CS"/>
</dbReference>
<dbReference type="PANTHER" id="PTHR19857">
    <property type="entry name" value="MITOCHONDRIAL DIVISION PROTEIN 1-RELATED"/>
    <property type="match status" value="1"/>
</dbReference>
<dbReference type="EMBL" id="BNJQ01000006">
    <property type="protein sequence ID" value="GHP03804.1"/>
    <property type="molecule type" value="Genomic_DNA"/>
</dbReference>
<accession>A0A830H9P6</accession>
<dbReference type="InterPro" id="IPR036322">
    <property type="entry name" value="WD40_repeat_dom_sf"/>
</dbReference>
<proteinExistence type="predicted"/>
<dbReference type="InterPro" id="IPR051179">
    <property type="entry name" value="WD_repeat_multifunction"/>
</dbReference>
<feature type="repeat" description="WD" evidence="3">
    <location>
        <begin position="396"/>
        <end position="438"/>
    </location>
</feature>
<comment type="caution">
    <text evidence="5">The sequence shown here is derived from an EMBL/GenBank/DDBJ whole genome shotgun (WGS) entry which is preliminary data.</text>
</comment>
<keyword evidence="6" id="KW-1185">Reference proteome</keyword>
<dbReference type="PANTHER" id="PTHR19857:SF8">
    <property type="entry name" value="ANGIO-ASSOCIATED MIGRATORY CELL PROTEIN"/>
    <property type="match status" value="1"/>
</dbReference>
<dbReference type="SUPFAM" id="SSF50978">
    <property type="entry name" value="WD40 repeat-like"/>
    <property type="match status" value="1"/>
</dbReference>
<dbReference type="InterPro" id="IPR001680">
    <property type="entry name" value="WD40_rpt"/>
</dbReference>
<gene>
    <name evidence="5" type="ORF">PPROV_000255900</name>
</gene>
<dbReference type="PROSITE" id="PS50082">
    <property type="entry name" value="WD_REPEATS_2"/>
    <property type="match status" value="4"/>
</dbReference>
<dbReference type="InterPro" id="IPR015943">
    <property type="entry name" value="WD40/YVTN_repeat-like_dom_sf"/>
</dbReference>
<evidence type="ECO:0000313" key="5">
    <source>
        <dbReference type="EMBL" id="GHP03804.1"/>
    </source>
</evidence>
<evidence type="ECO:0008006" key="7">
    <source>
        <dbReference type="Google" id="ProtNLM"/>
    </source>
</evidence>
<feature type="repeat" description="WD" evidence="3">
    <location>
        <begin position="157"/>
        <end position="191"/>
    </location>
</feature>
<evidence type="ECO:0000256" key="2">
    <source>
        <dbReference type="ARBA" id="ARBA00022737"/>
    </source>
</evidence>
<feature type="region of interest" description="Disordered" evidence="4">
    <location>
        <begin position="44"/>
        <end position="69"/>
    </location>
</feature>
<dbReference type="Pfam" id="PF00400">
    <property type="entry name" value="WD40"/>
    <property type="match status" value="5"/>
</dbReference>
<dbReference type="SMART" id="SM00320">
    <property type="entry name" value="WD40"/>
    <property type="match status" value="7"/>
</dbReference>
<dbReference type="Gene3D" id="2.130.10.10">
    <property type="entry name" value="YVTN repeat-like/Quinoprotein amine dehydrogenase"/>
    <property type="match status" value="1"/>
</dbReference>
<protein>
    <recommendedName>
        <fullName evidence="7">Anaphase-promoting complex subunit 4 WD40 domain-containing protein</fullName>
    </recommendedName>
</protein>
<dbReference type="InterPro" id="IPR020472">
    <property type="entry name" value="WD40_PAC1"/>
</dbReference>
<sequence>MSDPSGSSSALDVDEDETAPEILAVVDDEFTTQSIQDAGLRVLADLEGQDDDDDEEDDKDGEHDDDVEDVIMDVDDVDGDVDGDGETFTPDRDDATAILGDNAHTASVFAVDVHPVATAQMRVAATGGGDDVAVLWQVPTSRATDGTPARGNPTARLTSHADSISMVRYNTAGTLLATAGLDGKLCVFTVEGEHVATCEGPGGGCEWLTWHPRGDVLLCGCEDFTAWMFNAKDGLCMNVFSGHSNAVGCGKFTRDGKRILTGASDTSVRLWDPRTAACLSTLQGGATSAGAFHEGDVLCCDDALPADVPSDAGVEPTRLCISGGAEGLVYLSDVSRGSSFGAMTGGHENGYSVEVVAFPPTPVGAATAPAPRFAASAGTDGKLVVWDVERTSEWTIKRHPHAITCMQWHPSHEGLVLTAGADAVIRLWDLRAPTEAAALAAAPAAADVPLREYKGHTKAILDLRVSQDGGIFATASDDHTARIYELAL</sequence>
<feature type="compositionally biased region" description="Acidic residues" evidence="4">
    <location>
        <begin position="47"/>
        <end position="69"/>
    </location>
</feature>
<reference evidence="5" key="1">
    <citation type="submission" date="2020-10" db="EMBL/GenBank/DDBJ databases">
        <title>Unveiling of a novel bifunctional photoreceptor, Dualchrome1, isolated from a cosmopolitan green alga.</title>
        <authorList>
            <person name="Suzuki S."/>
            <person name="Kawachi M."/>
        </authorList>
    </citation>
    <scope>NUCLEOTIDE SEQUENCE</scope>
    <source>
        <strain evidence="5">NIES 2893</strain>
    </source>
</reference>
<dbReference type="OrthoDB" id="10261640at2759"/>
<dbReference type="PROSITE" id="PS00678">
    <property type="entry name" value="WD_REPEATS_1"/>
    <property type="match status" value="1"/>
</dbReference>
<name>A0A830H9P6_9CHLO</name>
<feature type="compositionally biased region" description="Polar residues" evidence="4">
    <location>
        <begin position="1"/>
        <end position="10"/>
    </location>
</feature>
<feature type="region of interest" description="Disordered" evidence="4">
    <location>
        <begin position="1"/>
        <end position="21"/>
    </location>
</feature>
<feature type="repeat" description="WD" evidence="3">
    <location>
        <begin position="453"/>
        <end position="488"/>
    </location>
</feature>
<dbReference type="PROSITE" id="PS50294">
    <property type="entry name" value="WD_REPEATS_REGION"/>
    <property type="match status" value="3"/>
</dbReference>
<evidence type="ECO:0000256" key="4">
    <source>
        <dbReference type="SAM" id="MobiDB-lite"/>
    </source>
</evidence>
<keyword evidence="1 3" id="KW-0853">WD repeat</keyword>